<gene>
    <name evidence="1" type="ORF">BJ970_006561</name>
</gene>
<reference evidence="1 2" key="1">
    <citation type="submission" date="2020-08" db="EMBL/GenBank/DDBJ databases">
        <title>Sequencing the genomes of 1000 actinobacteria strains.</title>
        <authorList>
            <person name="Klenk H.-P."/>
        </authorList>
    </citation>
    <scope>NUCLEOTIDE SEQUENCE [LARGE SCALE GENOMIC DNA]</scope>
    <source>
        <strain evidence="1 2">DSM 45584</strain>
    </source>
</reference>
<dbReference type="Proteomes" id="UP000584374">
    <property type="component" value="Unassembled WGS sequence"/>
</dbReference>
<comment type="caution">
    <text evidence="1">The sequence shown here is derived from an EMBL/GenBank/DDBJ whole genome shotgun (WGS) entry which is preliminary data.</text>
</comment>
<name>A0A840Q8V1_9PSEU</name>
<sequence>MRSPAGGEWLLIDWDGTCIGPRGLDLLTGIPNHSHESEAGRSRFLTAYGYTAVPGLSTFSGMTGKTMNDQPQHLNCLLRHEQDHRVGAMPMR</sequence>
<organism evidence="1 2">
    <name type="scientific">Saccharopolyspora phatthalungensis</name>
    <dbReference type="NCBI Taxonomy" id="664693"/>
    <lineage>
        <taxon>Bacteria</taxon>
        <taxon>Bacillati</taxon>
        <taxon>Actinomycetota</taxon>
        <taxon>Actinomycetes</taxon>
        <taxon>Pseudonocardiales</taxon>
        <taxon>Pseudonocardiaceae</taxon>
        <taxon>Saccharopolyspora</taxon>
    </lineage>
</organism>
<proteinExistence type="predicted"/>
<dbReference type="AlphaFoldDB" id="A0A840Q8V1"/>
<dbReference type="EMBL" id="JACHIW010000002">
    <property type="protein sequence ID" value="MBB5158962.1"/>
    <property type="molecule type" value="Genomic_DNA"/>
</dbReference>
<keyword evidence="2" id="KW-1185">Reference proteome</keyword>
<protein>
    <submittedName>
        <fullName evidence="1">Uncharacterized protein</fullName>
    </submittedName>
</protein>
<evidence type="ECO:0000313" key="2">
    <source>
        <dbReference type="Proteomes" id="UP000584374"/>
    </source>
</evidence>
<evidence type="ECO:0000313" key="1">
    <source>
        <dbReference type="EMBL" id="MBB5158962.1"/>
    </source>
</evidence>
<accession>A0A840Q8V1</accession>